<dbReference type="Proteomes" id="UP000658225">
    <property type="component" value="Unassembled WGS sequence"/>
</dbReference>
<dbReference type="EMBL" id="JADBEL010000003">
    <property type="protein sequence ID" value="MBE1553676.1"/>
    <property type="molecule type" value="Genomic_DNA"/>
</dbReference>
<evidence type="ECO:0000313" key="2">
    <source>
        <dbReference type="EMBL" id="MBE1553676.1"/>
    </source>
</evidence>
<accession>A0A927MM09</accession>
<dbReference type="PROSITE" id="PS51704">
    <property type="entry name" value="GP_PDE"/>
    <property type="match status" value="1"/>
</dbReference>
<dbReference type="EC" id="3.1.4.46" evidence="2"/>
<dbReference type="Gene3D" id="3.20.20.190">
    <property type="entry name" value="Phosphatidylinositol (PI) phosphodiesterase"/>
    <property type="match status" value="1"/>
</dbReference>
<dbReference type="GO" id="GO:0006629">
    <property type="term" value="P:lipid metabolic process"/>
    <property type="evidence" value="ECO:0007669"/>
    <property type="project" value="InterPro"/>
</dbReference>
<name>A0A927MM09_9BACL</name>
<evidence type="ECO:0000313" key="3">
    <source>
        <dbReference type="Proteomes" id="UP000658225"/>
    </source>
</evidence>
<protein>
    <submittedName>
        <fullName evidence="2">Glycerophosphoryl diester phosphodiesterase</fullName>
        <ecNumber evidence="2">3.1.4.46</ecNumber>
    </submittedName>
</protein>
<dbReference type="PANTHER" id="PTHR46211:SF1">
    <property type="entry name" value="GLYCEROPHOSPHODIESTER PHOSPHODIESTERASE, CYTOPLASMIC"/>
    <property type="match status" value="1"/>
</dbReference>
<dbReference type="Pfam" id="PF03009">
    <property type="entry name" value="GDPD"/>
    <property type="match status" value="1"/>
</dbReference>
<keyword evidence="3" id="KW-1185">Reference proteome</keyword>
<keyword evidence="2" id="KW-0378">Hydrolase</keyword>
<organism evidence="2 3">
    <name type="scientific">Sporosarcina limicola</name>
    <dbReference type="NCBI Taxonomy" id="34101"/>
    <lineage>
        <taxon>Bacteria</taxon>
        <taxon>Bacillati</taxon>
        <taxon>Bacillota</taxon>
        <taxon>Bacilli</taxon>
        <taxon>Bacillales</taxon>
        <taxon>Caryophanaceae</taxon>
        <taxon>Sporosarcina</taxon>
    </lineage>
</organism>
<reference evidence="2" key="1">
    <citation type="submission" date="2020-10" db="EMBL/GenBank/DDBJ databases">
        <title>Genomic Encyclopedia of Type Strains, Phase IV (KMG-IV): sequencing the most valuable type-strain genomes for metagenomic binning, comparative biology and taxonomic classification.</title>
        <authorList>
            <person name="Goeker M."/>
        </authorList>
    </citation>
    <scope>NUCLEOTIDE SEQUENCE</scope>
    <source>
        <strain evidence="2">DSM 13886</strain>
    </source>
</reference>
<dbReference type="SUPFAM" id="SSF51695">
    <property type="entry name" value="PLC-like phosphodiesterases"/>
    <property type="match status" value="1"/>
</dbReference>
<dbReference type="AlphaFoldDB" id="A0A927MM09"/>
<evidence type="ECO:0000259" key="1">
    <source>
        <dbReference type="PROSITE" id="PS51704"/>
    </source>
</evidence>
<gene>
    <name evidence="2" type="ORF">H4683_000750</name>
</gene>
<dbReference type="PANTHER" id="PTHR46211">
    <property type="entry name" value="GLYCEROPHOSPHORYL DIESTER PHOSPHODIESTERASE"/>
    <property type="match status" value="1"/>
</dbReference>
<comment type="caution">
    <text evidence="2">The sequence shown here is derived from an EMBL/GenBank/DDBJ whole genome shotgun (WGS) entry which is preliminary data.</text>
</comment>
<dbReference type="GO" id="GO:0008889">
    <property type="term" value="F:glycerophosphodiester phosphodiesterase activity"/>
    <property type="evidence" value="ECO:0007669"/>
    <property type="project" value="UniProtKB-EC"/>
</dbReference>
<dbReference type="RefSeq" id="WP_192597499.1">
    <property type="nucleotide sequence ID" value="NZ_JADBEL010000003.1"/>
</dbReference>
<sequence>MDIYAHRGSSGTHPENTLSAFKEAARLPIYGVEFDVHMTKDGELIVIHDESIDRTSNGSGLVKDMTLEELKTFDYGAWFSVEFEGEGIPTLQEVFVVFAQTSHHINIELKSDIFPYDGMVEKVVALVGTMKLDKRVVLSSFDHGAIRKVKQIAPHLETAALFMEVLVDPLNYVRDIPADALHLTLPAALRLTISQVITEGFAVRVFTVNRVEYLEALKAAGAQAIFTDYPEKMSIYLNAKE</sequence>
<dbReference type="InterPro" id="IPR017946">
    <property type="entry name" value="PLC-like_Pdiesterase_TIM-brl"/>
</dbReference>
<feature type="domain" description="GP-PDE" evidence="1">
    <location>
        <begin position="1"/>
        <end position="237"/>
    </location>
</feature>
<dbReference type="InterPro" id="IPR030395">
    <property type="entry name" value="GP_PDE_dom"/>
</dbReference>
<dbReference type="CDD" id="cd08563">
    <property type="entry name" value="GDPD_TtGDE_like"/>
    <property type="match status" value="1"/>
</dbReference>
<proteinExistence type="predicted"/>